<keyword evidence="3" id="KW-0812">Transmembrane</keyword>
<proteinExistence type="inferred from homology"/>
<protein>
    <submittedName>
        <fullName evidence="17">P-loop containing nucleoside triphosphate hydrolase protein</fullName>
    </submittedName>
</protein>
<evidence type="ECO:0000256" key="5">
    <source>
        <dbReference type="ARBA" id="ARBA00022792"/>
    </source>
</evidence>
<dbReference type="EMBL" id="ML996568">
    <property type="protein sequence ID" value="KAF2760529.1"/>
    <property type="molecule type" value="Genomic_DNA"/>
</dbReference>
<dbReference type="RefSeq" id="XP_033602980.1">
    <property type="nucleotide sequence ID" value="XM_033740496.1"/>
</dbReference>
<feature type="coiled-coil region" evidence="13">
    <location>
        <begin position="544"/>
        <end position="582"/>
    </location>
</feature>
<feature type="region of interest" description="Disordered" evidence="14">
    <location>
        <begin position="599"/>
        <end position="665"/>
    </location>
</feature>
<dbReference type="InterPro" id="IPR050747">
    <property type="entry name" value="Mitochondrial_chaperone_BCS1"/>
</dbReference>
<evidence type="ECO:0000256" key="10">
    <source>
        <dbReference type="ARBA" id="ARBA00023136"/>
    </source>
</evidence>
<dbReference type="SMART" id="SM00382">
    <property type="entry name" value="AAA"/>
    <property type="match status" value="1"/>
</dbReference>
<feature type="region of interest" description="Disordered" evidence="14">
    <location>
        <begin position="376"/>
        <end position="399"/>
    </location>
</feature>
<dbReference type="InterPro" id="IPR057495">
    <property type="entry name" value="AAA_lid_BCS1"/>
</dbReference>
<evidence type="ECO:0000256" key="2">
    <source>
        <dbReference type="ARBA" id="ARBA00007448"/>
    </source>
</evidence>
<name>A0A6A6WEE6_9PEZI</name>
<evidence type="ECO:0000256" key="8">
    <source>
        <dbReference type="ARBA" id="ARBA00022989"/>
    </source>
</evidence>
<reference evidence="17" key="1">
    <citation type="journal article" date="2020" name="Stud. Mycol.">
        <title>101 Dothideomycetes genomes: a test case for predicting lifestyles and emergence of pathogens.</title>
        <authorList>
            <person name="Haridas S."/>
            <person name="Albert R."/>
            <person name="Binder M."/>
            <person name="Bloem J."/>
            <person name="Labutti K."/>
            <person name="Salamov A."/>
            <person name="Andreopoulos B."/>
            <person name="Baker S."/>
            <person name="Barry K."/>
            <person name="Bills G."/>
            <person name="Bluhm B."/>
            <person name="Cannon C."/>
            <person name="Castanera R."/>
            <person name="Culley D."/>
            <person name="Daum C."/>
            <person name="Ezra D."/>
            <person name="Gonzalez J."/>
            <person name="Henrissat B."/>
            <person name="Kuo A."/>
            <person name="Liang C."/>
            <person name="Lipzen A."/>
            <person name="Lutzoni F."/>
            <person name="Magnuson J."/>
            <person name="Mondo S."/>
            <person name="Nolan M."/>
            <person name="Ohm R."/>
            <person name="Pangilinan J."/>
            <person name="Park H.-J."/>
            <person name="Ramirez L."/>
            <person name="Alfaro M."/>
            <person name="Sun H."/>
            <person name="Tritt A."/>
            <person name="Yoshinaga Y."/>
            <person name="Zwiers L.-H."/>
            <person name="Turgeon B."/>
            <person name="Goodwin S."/>
            <person name="Spatafora J."/>
            <person name="Crous P."/>
            <person name="Grigoriev I."/>
        </authorList>
    </citation>
    <scope>NUCLEOTIDE SEQUENCE</scope>
    <source>
        <strain evidence="17">CBS 121739</strain>
    </source>
</reference>
<feature type="compositionally biased region" description="Basic residues" evidence="14">
    <location>
        <begin position="145"/>
        <end position="156"/>
    </location>
</feature>
<dbReference type="InterPro" id="IPR003593">
    <property type="entry name" value="AAA+_ATPase"/>
</dbReference>
<keyword evidence="8" id="KW-1133">Transmembrane helix</keyword>
<dbReference type="SMART" id="SM01024">
    <property type="entry name" value="BCS1_N"/>
    <property type="match status" value="1"/>
</dbReference>
<dbReference type="GO" id="GO:0005524">
    <property type="term" value="F:ATP binding"/>
    <property type="evidence" value="ECO:0007669"/>
    <property type="project" value="UniProtKB-KW"/>
</dbReference>
<dbReference type="GeneID" id="54481550"/>
<keyword evidence="10" id="KW-0472">Membrane</keyword>
<keyword evidence="6 17" id="KW-0378">Hydrolase</keyword>
<dbReference type="PROSITE" id="PS00674">
    <property type="entry name" value="AAA"/>
    <property type="match status" value="1"/>
</dbReference>
<feature type="compositionally biased region" description="Pro residues" evidence="14">
    <location>
        <begin position="386"/>
        <end position="399"/>
    </location>
</feature>
<dbReference type="Gene3D" id="3.40.50.300">
    <property type="entry name" value="P-loop containing nucleotide triphosphate hydrolases"/>
    <property type="match status" value="1"/>
</dbReference>
<dbReference type="OrthoDB" id="10251412at2759"/>
<evidence type="ECO:0000256" key="13">
    <source>
        <dbReference type="SAM" id="Coils"/>
    </source>
</evidence>
<evidence type="ECO:0000259" key="16">
    <source>
        <dbReference type="SMART" id="SM01024"/>
    </source>
</evidence>
<comment type="similarity">
    <text evidence="2">Belongs to the AAA ATPase family. BCS1 subfamily.</text>
</comment>
<dbReference type="SUPFAM" id="SSF101447">
    <property type="entry name" value="Formin homology 2 domain (FH2 domain)"/>
    <property type="match status" value="1"/>
</dbReference>
<dbReference type="PANTHER" id="PTHR23070">
    <property type="entry name" value="BCS1 AAA-TYPE ATPASE"/>
    <property type="match status" value="1"/>
</dbReference>
<gene>
    <name evidence="17" type="ORF">EJ05DRAFT_288068</name>
</gene>
<feature type="region of interest" description="Disordered" evidence="14">
    <location>
        <begin position="133"/>
        <end position="157"/>
    </location>
</feature>
<evidence type="ECO:0000256" key="12">
    <source>
        <dbReference type="RuleBase" id="RU003651"/>
    </source>
</evidence>
<feature type="compositionally biased region" description="Pro residues" evidence="14">
    <location>
        <begin position="133"/>
        <end position="144"/>
    </location>
</feature>
<evidence type="ECO:0000256" key="11">
    <source>
        <dbReference type="ARBA" id="ARBA00048778"/>
    </source>
</evidence>
<evidence type="ECO:0000256" key="14">
    <source>
        <dbReference type="SAM" id="MobiDB-lite"/>
    </source>
</evidence>
<evidence type="ECO:0000256" key="7">
    <source>
        <dbReference type="ARBA" id="ARBA00022840"/>
    </source>
</evidence>
<feature type="domain" description="BCS1 N-terminal" evidence="16">
    <location>
        <begin position="58"/>
        <end position="268"/>
    </location>
</feature>
<evidence type="ECO:0000259" key="15">
    <source>
        <dbReference type="SMART" id="SM00382"/>
    </source>
</evidence>
<organism evidence="17 18">
    <name type="scientific">Pseudovirgaria hyperparasitica</name>
    <dbReference type="NCBI Taxonomy" id="470096"/>
    <lineage>
        <taxon>Eukaryota</taxon>
        <taxon>Fungi</taxon>
        <taxon>Dikarya</taxon>
        <taxon>Ascomycota</taxon>
        <taxon>Pezizomycotina</taxon>
        <taxon>Dothideomycetes</taxon>
        <taxon>Dothideomycetes incertae sedis</taxon>
        <taxon>Acrospermales</taxon>
        <taxon>Acrospermaceae</taxon>
        <taxon>Pseudovirgaria</taxon>
    </lineage>
</organism>
<dbReference type="Proteomes" id="UP000799437">
    <property type="component" value="Unassembled WGS sequence"/>
</dbReference>
<dbReference type="InterPro" id="IPR027417">
    <property type="entry name" value="P-loop_NTPase"/>
</dbReference>
<dbReference type="Pfam" id="PF08740">
    <property type="entry name" value="BCS1_N"/>
    <property type="match status" value="1"/>
</dbReference>
<dbReference type="GO" id="GO:0016887">
    <property type="term" value="F:ATP hydrolysis activity"/>
    <property type="evidence" value="ECO:0007669"/>
    <property type="project" value="InterPro"/>
</dbReference>
<accession>A0A6A6WEE6</accession>
<keyword evidence="5" id="KW-0999">Mitochondrion inner membrane</keyword>
<dbReference type="Pfam" id="PF00004">
    <property type="entry name" value="AAA"/>
    <property type="match status" value="2"/>
</dbReference>
<dbReference type="GO" id="GO:0005743">
    <property type="term" value="C:mitochondrial inner membrane"/>
    <property type="evidence" value="ECO:0007669"/>
    <property type="project" value="UniProtKB-SubCell"/>
</dbReference>
<keyword evidence="4 12" id="KW-0547">Nucleotide-binding</keyword>
<evidence type="ECO:0000256" key="3">
    <source>
        <dbReference type="ARBA" id="ARBA00022692"/>
    </source>
</evidence>
<keyword evidence="18" id="KW-1185">Reference proteome</keyword>
<dbReference type="InterPro" id="IPR003960">
    <property type="entry name" value="ATPase_AAA_CS"/>
</dbReference>
<keyword evidence="9" id="KW-0496">Mitochondrion</keyword>
<dbReference type="SUPFAM" id="SSF52540">
    <property type="entry name" value="P-loop containing nucleoside triphosphate hydrolases"/>
    <property type="match status" value="1"/>
</dbReference>
<evidence type="ECO:0000256" key="4">
    <source>
        <dbReference type="ARBA" id="ARBA00022741"/>
    </source>
</evidence>
<feature type="domain" description="AAA+ ATPase" evidence="15">
    <location>
        <begin position="301"/>
        <end position="451"/>
    </location>
</feature>
<evidence type="ECO:0000313" key="18">
    <source>
        <dbReference type="Proteomes" id="UP000799437"/>
    </source>
</evidence>
<comment type="catalytic activity">
    <reaction evidence="11">
        <text>ATP + H2O = ADP + phosphate + H(+)</text>
        <dbReference type="Rhea" id="RHEA:13065"/>
        <dbReference type="ChEBI" id="CHEBI:15377"/>
        <dbReference type="ChEBI" id="CHEBI:15378"/>
        <dbReference type="ChEBI" id="CHEBI:30616"/>
        <dbReference type="ChEBI" id="CHEBI:43474"/>
        <dbReference type="ChEBI" id="CHEBI:456216"/>
    </reaction>
    <physiologicalReaction direction="left-to-right" evidence="11">
        <dbReference type="Rhea" id="RHEA:13066"/>
    </physiologicalReaction>
</comment>
<evidence type="ECO:0000256" key="6">
    <source>
        <dbReference type="ARBA" id="ARBA00022801"/>
    </source>
</evidence>
<evidence type="ECO:0000313" key="17">
    <source>
        <dbReference type="EMBL" id="KAF2760529.1"/>
    </source>
</evidence>
<dbReference type="InterPro" id="IPR014851">
    <property type="entry name" value="BCS1_N"/>
</dbReference>
<keyword evidence="13" id="KW-0175">Coiled coil</keyword>
<dbReference type="AlphaFoldDB" id="A0A6A6WEE6"/>
<dbReference type="Pfam" id="PF25426">
    <property type="entry name" value="AAA_lid_BCS1"/>
    <property type="match status" value="1"/>
</dbReference>
<feature type="compositionally biased region" description="Basic and acidic residues" evidence="14">
    <location>
        <begin position="609"/>
        <end position="631"/>
    </location>
</feature>
<dbReference type="InterPro" id="IPR003959">
    <property type="entry name" value="ATPase_AAA_core"/>
</dbReference>
<sequence length="699" mass="77746">MAPRRQSLVSGPLGNAASNLLAVSPNVLEYFLPGFATIQSFFQQWLNIDITKLVTTFFLFGVFSSSIQKMSSGIYNWLTRFLTASVSIPASDRLNREVLLWMSTNVVTQTGTRVLAAQSGRSLGNDMGMMINPPMPPPPGLPRPPTRHTRPKKSKSKALLAGAPIDYYPSFGSTWFWFRGRLFLFRRCGTKYDSQGIDDYWSAPDGSEHIVLLCVGRSPEPLKRFLEVCRENANKKTETFTSIHLCQDGFRAMWDTHMLRPARPLHTVDLDEVLKKDIVADIEAYLAPSTRRFYARRGIPYRRGYLFHGEPGTGKTSFCLALAGYFNLELYALNLSNLMNAAGLLRLFATLPQECIIVLEDIDSAGIQREASEDFSWYDNTNSPHGGPPPPPPPPPPPGAVTLSGLLNALDGLASQEGRVLIMTSNTPDALDKALIRPGRVDRQICFGLLTPSVAESIFIRMFTMDEDSDDGENPSSETCLEASSELNTAVNGTIPGTLLPDIDPAALRALAHDFGTRIPPDTLSPAEVQGFLLQHRDSPATAVEKIEEWIEELKRTRETKKKEKEEALEKRRHDIMEANERMYTKRRERELVVEKIAETMQGRRRRRATNEKVKRGRRSDTKSRQKKEDGWVTSEEVDLPEGKDVDGLLKKADTPDGGLNTSTAPAAVIEPAKEPELNFDSIIAPPALPTKVLTNGVH</sequence>
<evidence type="ECO:0000256" key="9">
    <source>
        <dbReference type="ARBA" id="ARBA00023128"/>
    </source>
</evidence>
<keyword evidence="7 12" id="KW-0067">ATP-binding</keyword>
<comment type="subcellular location">
    <subcellularLocation>
        <location evidence="1">Mitochondrion inner membrane</location>
        <topology evidence="1">Single-pass membrane protein</topology>
    </subcellularLocation>
</comment>
<feature type="compositionally biased region" description="Basic and acidic residues" evidence="14">
    <location>
        <begin position="641"/>
        <end position="655"/>
    </location>
</feature>
<evidence type="ECO:0000256" key="1">
    <source>
        <dbReference type="ARBA" id="ARBA00004434"/>
    </source>
</evidence>